<evidence type="ECO:0000256" key="1">
    <source>
        <dbReference type="SAM" id="MobiDB-lite"/>
    </source>
</evidence>
<protein>
    <submittedName>
        <fullName evidence="2">Uncharacterized protein</fullName>
    </submittedName>
</protein>
<evidence type="ECO:0000313" key="3">
    <source>
        <dbReference type="Proteomes" id="UP000243686"/>
    </source>
</evidence>
<keyword evidence="3" id="KW-1185">Reference proteome</keyword>
<feature type="region of interest" description="Disordered" evidence="1">
    <location>
        <begin position="1"/>
        <end position="24"/>
    </location>
</feature>
<reference evidence="2 3" key="1">
    <citation type="submission" date="2015-03" db="EMBL/GenBank/DDBJ databases">
        <title>Draft genome of the nematode, Opisthorchis viverrini.</title>
        <authorList>
            <person name="Mitreva M."/>
        </authorList>
    </citation>
    <scope>NUCLEOTIDE SEQUENCE [LARGE SCALE GENOMIC DNA]</scope>
    <source>
        <strain evidence="2">Khon Kaen</strain>
    </source>
</reference>
<dbReference type="EMBL" id="KV906412">
    <property type="protein sequence ID" value="OON14792.1"/>
    <property type="molecule type" value="Genomic_DNA"/>
</dbReference>
<gene>
    <name evidence="2" type="ORF">X801_09417</name>
</gene>
<feature type="compositionally biased region" description="Basic and acidic residues" evidence="1">
    <location>
        <begin position="1"/>
        <end position="23"/>
    </location>
</feature>
<organism evidence="2 3">
    <name type="scientific">Opisthorchis viverrini</name>
    <name type="common">Southeast Asian liver fluke</name>
    <dbReference type="NCBI Taxonomy" id="6198"/>
    <lineage>
        <taxon>Eukaryota</taxon>
        <taxon>Metazoa</taxon>
        <taxon>Spiralia</taxon>
        <taxon>Lophotrochozoa</taxon>
        <taxon>Platyhelminthes</taxon>
        <taxon>Trematoda</taxon>
        <taxon>Digenea</taxon>
        <taxon>Opisthorchiida</taxon>
        <taxon>Opisthorchiata</taxon>
        <taxon>Opisthorchiidae</taxon>
        <taxon>Opisthorchis</taxon>
    </lineage>
</organism>
<accession>A0A1S8WK33</accession>
<evidence type="ECO:0000313" key="2">
    <source>
        <dbReference type="EMBL" id="OON14792.1"/>
    </source>
</evidence>
<dbReference type="Proteomes" id="UP000243686">
    <property type="component" value="Unassembled WGS sequence"/>
</dbReference>
<proteinExistence type="predicted"/>
<sequence>MVKVDRLEHSEQTRAAEEEKAEHAVNPLVMREPQLMLTGPGGAIPPGLLPPAAGNPALYGIAGAPMYYPTNGPSF</sequence>
<name>A0A1S8WK33_OPIVI</name>
<dbReference type="AlphaFoldDB" id="A0A1S8WK33"/>